<dbReference type="RefSeq" id="WP_102892174.1">
    <property type="nucleotide sequence ID" value="NZ_NBZD01000001.1"/>
</dbReference>
<dbReference type="InterPro" id="IPR006042">
    <property type="entry name" value="Xan_ur_permease"/>
</dbReference>
<feature type="transmembrane region" description="Helical" evidence="7">
    <location>
        <begin position="21"/>
        <end position="40"/>
    </location>
</feature>
<feature type="transmembrane region" description="Helical" evidence="7">
    <location>
        <begin position="349"/>
        <end position="370"/>
    </location>
</feature>
<organism evidence="8 9">
    <name type="scientific">Mageeibacillus indolicus</name>
    <dbReference type="NCBI Taxonomy" id="884684"/>
    <lineage>
        <taxon>Bacteria</taxon>
        <taxon>Bacillati</taxon>
        <taxon>Bacillota</taxon>
        <taxon>Clostridia</taxon>
        <taxon>Eubacteriales</taxon>
        <taxon>Oscillospiraceae</taxon>
        <taxon>Mageeibacillus</taxon>
    </lineage>
</organism>
<evidence type="ECO:0000313" key="8">
    <source>
        <dbReference type="EMBL" id="PNH19418.1"/>
    </source>
</evidence>
<accession>A0A2J8B3R1</accession>
<evidence type="ECO:0000256" key="5">
    <source>
        <dbReference type="ARBA" id="ARBA00022989"/>
    </source>
</evidence>
<feature type="transmembrane region" description="Helical" evidence="7">
    <location>
        <begin position="125"/>
        <end position="145"/>
    </location>
</feature>
<feature type="transmembrane region" description="Helical" evidence="7">
    <location>
        <begin position="96"/>
        <end position="118"/>
    </location>
</feature>
<evidence type="ECO:0000256" key="1">
    <source>
        <dbReference type="ARBA" id="ARBA00004141"/>
    </source>
</evidence>
<dbReference type="NCBIfam" id="TIGR00801">
    <property type="entry name" value="ncs2"/>
    <property type="match status" value="1"/>
</dbReference>
<feature type="transmembrane region" description="Helical" evidence="7">
    <location>
        <begin position="69"/>
        <end position="90"/>
    </location>
</feature>
<keyword evidence="6 7" id="KW-0472">Membrane</keyword>
<comment type="similarity">
    <text evidence="2">Belongs to the nucleobase:cation symporter-2 (NCS2) (TC 2.A.40) family.</text>
</comment>
<evidence type="ECO:0000313" key="9">
    <source>
        <dbReference type="Proteomes" id="UP000236394"/>
    </source>
</evidence>
<feature type="transmembrane region" description="Helical" evidence="7">
    <location>
        <begin position="46"/>
        <end position="62"/>
    </location>
</feature>
<dbReference type="AlphaFoldDB" id="A0A2J8B3R1"/>
<feature type="transmembrane region" description="Helical" evidence="7">
    <location>
        <begin position="238"/>
        <end position="256"/>
    </location>
</feature>
<dbReference type="PANTHER" id="PTHR42810:SF2">
    <property type="entry name" value="PURINE PERMEASE C1399.01C-RELATED"/>
    <property type="match status" value="1"/>
</dbReference>
<dbReference type="NCBIfam" id="NF007995">
    <property type="entry name" value="PRK10720.1"/>
    <property type="match status" value="1"/>
</dbReference>
<dbReference type="GO" id="GO:0005886">
    <property type="term" value="C:plasma membrane"/>
    <property type="evidence" value="ECO:0007669"/>
    <property type="project" value="UniProtKB-ARBA"/>
</dbReference>
<comment type="subcellular location">
    <subcellularLocation>
        <location evidence="1">Membrane</location>
        <topology evidence="1">Multi-pass membrane protein</topology>
    </subcellularLocation>
</comment>
<feature type="transmembrane region" description="Helical" evidence="7">
    <location>
        <begin position="199"/>
        <end position="218"/>
    </location>
</feature>
<feature type="transmembrane region" description="Helical" evidence="7">
    <location>
        <begin position="319"/>
        <end position="343"/>
    </location>
</feature>
<dbReference type="Pfam" id="PF00860">
    <property type="entry name" value="Xan_ur_permease"/>
    <property type="match status" value="1"/>
</dbReference>
<proteinExistence type="inferred from homology"/>
<sequence length="435" mass="45538">MSQKRIIQVDERVPNKLLIPLSIQHTFAMFGASVLVPLLFGIDPGIVLLMNGVGTLLFLFIGKRRAPAYLGSSFAFLGPGALIIAGYGGGNLGFQYAQGAFVVTGLAGCVLALIIYKFGVKWIDVCLPPAAMGSVVSLIGFQLAMSTVNGNTGLAGEIGAHIMHNGKLVATGNDVIIFGVTLCVAVFGSILFRKFWGTIPILLAIIAGYITAALLGQVDITPVLNARLFTLPHFQLPHFAPGAIATMVPALLVITAEHISHQVVTSNIIGRDLLKDPGLHRTIFADNFSTALSGMVGGVPTTTYGENIGVMAITGVYSVYVIGGAAVISIFMAFIGPLAALISTIPGNVIGGVTFLLYGMIGASGIRLLVDKKVDYSNNKNLVITSVVFVTGLSQVVLRLGAVEFSGMVLASVVAVIISLVFALFDKFKLSNSEA</sequence>
<gene>
    <name evidence="8" type="ORF">B7R76_00585</name>
</gene>
<keyword evidence="5 7" id="KW-1133">Transmembrane helix</keyword>
<keyword evidence="3" id="KW-0813">Transport</keyword>
<evidence type="ECO:0000256" key="6">
    <source>
        <dbReference type="ARBA" id="ARBA00023136"/>
    </source>
</evidence>
<feature type="transmembrane region" description="Helical" evidence="7">
    <location>
        <begin position="175"/>
        <end position="192"/>
    </location>
</feature>
<evidence type="ECO:0000256" key="4">
    <source>
        <dbReference type="ARBA" id="ARBA00022692"/>
    </source>
</evidence>
<name>A0A2J8B3R1_9FIRM</name>
<dbReference type="GO" id="GO:0042907">
    <property type="term" value="F:xanthine transmembrane transporter activity"/>
    <property type="evidence" value="ECO:0007669"/>
    <property type="project" value="TreeGrafter"/>
</dbReference>
<reference evidence="9" key="1">
    <citation type="submission" date="2017-04" db="EMBL/GenBank/DDBJ databases">
        <authorList>
            <person name="Bumgarner R.E."/>
            <person name="Fredricks D.N."/>
            <person name="Srinivasan S."/>
        </authorList>
    </citation>
    <scope>NUCLEOTIDE SEQUENCE [LARGE SCALE GENOMIC DNA]</scope>
    <source>
        <strain evidence="9">KA00405</strain>
    </source>
</reference>
<dbReference type="EMBL" id="NBZD01000001">
    <property type="protein sequence ID" value="PNH19418.1"/>
    <property type="molecule type" value="Genomic_DNA"/>
</dbReference>
<evidence type="ECO:0000256" key="2">
    <source>
        <dbReference type="ARBA" id="ARBA00008821"/>
    </source>
</evidence>
<protein>
    <submittedName>
        <fullName evidence="8">Uracil permease</fullName>
    </submittedName>
</protein>
<dbReference type="PANTHER" id="PTHR42810">
    <property type="entry name" value="PURINE PERMEASE C1399.01C-RELATED"/>
    <property type="match status" value="1"/>
</dbReference>
<feature type="transmembrane region" description="Helical" evidence="7">
    <location>
        <begin position="408"/>
        <end position="425"/>
    </location>
</feature>
<evidence type="ECO:0000256" key="7">
    <source>
        <dbReference type="SAM" id="Phobius"/>
    </source>
</evidence>
<comment type="caution">
    <text evidence="8">The sequence shown here is derived from an EMBL/GenBank/DDBJ whole genome shotgun (WGS) entry which is preliminary data.</text>
</comment>
<evidence type="ECO:0000256" key="3">
    <source>
        <dbReference type="ARBA" id="ARBA00022448"/>
    </source>
</evidence>
<feature type="transmembrane region" description="Helical" evidence="7">
    <location>
        <begin position="382"/>
        <end position="402"/>
    </location>
</feature>
<dbReference type="Proteomes" id="UP000236394">
    <property type="component" value="Unassembled WGS sequence"/>
</dbReference>
<keyword evidence="4 7" id="KW-0812">Transmembrane</keyword>
<dbReference type="InterPro" id="IPR006043">
    <property type="entry name" value="NCS2"/>
</dbReference>